<gene>
    <name evidence="2" type="ORF">ZOSMA_457G00030</name>
</gene>
<dbReference type="GO" id="GO:0006779">
    <property type="term" value="P:porphyrin-containing compound biosynthetic process"/>
    <property type="evidence" value="ECO:0007669"/>
    <property type="project" value="UniProtKB-KW"/>
</dbReference>
<sequence length="129" mass="14015">MTMDISFPVYAGEHAADCDSTLVVYMGLSTLPSLTPKLISHGLSPETPSVAIERGTTPQQRVIFAELKNLVDDVKSAALVSPTLIIIGKVVALSPFWPQLTETSETSISLPDSRRSFVDYSLFNLQFAN</sequence>
<dbReference type="InterPro" id="IPR014776">
    <property type="entry name" value="4pyrrole_Mease_sub2"/>
</dbReference>
<dbReference type="OrthoDB" id="508204at2759"/>
<comment type="caution">
    <text evidence="2">The sequence shown here is derived from an EMBL/GenBank/DDBJ whole genome shotgun (WGS) entry which is preliminary data.</text>
</comment>
<dbReference type="OMA" id="FCETTVC"/>
<evidence type="ECO:0008006" key="4">
    <source>
        <dbReference type="Google" id="ProtNLM"/>
    </source>
</evidence>
<dbReference type="PANTHER" id="PTHR45790:SF3">
    <property type="entry name" value="S-ADENOSYL-L-METHIONINE-DEPENDENT UROPORPHYRINOGEN III METHYLTRANSFERASE, CHLOROPLASTIC"/>
    <property type="match status" value="1"/>
</dbReference>
<dbReference type="STRING" id="29655.A0A0K9P2W5"/>
<dbReference type="PANTHER" id="PTHR45790">
    <property type="entry name" value="SIROHEME SYNTHASE-RELATED"/>
    <property type="match status" value="1"/>
</dbReference>
<proteinExistence type="predicted"/>
<dbReference type="EMBL" id="LFYR01001344">
    <property type="protein sequence ID" value="KMZ62550.1"/>
    <property type="molecule type" value="Genomic_DNA"/>
</dbReference>
<protein>
    <recommendedName>
        <fullName evidence="4">Tetrapyrrole methylase domain-containing protein</fullName>
    </recommendedName>
</protein>
<dbReference type="AlphaFoldDB" id="A0A0K9P2W5"/>
<organism evidence="2 3">
    <name type="scientific">Zostera marina</name>
    <name type="common">Eelgrass</name>
    <dbReference type="NCBI Taxonomy" id="29655"/>
    <lineage>
        <taxon>Eukaryota</taxon>
        <taxon>Viridiplantae</taxon>
        <taxon>Streptophyta</taxon>
        <taxon>Embryophyta</taxon>
        <taxon>Tracheophyta</taxon>
        <taxon>Spermatophyta</taxon>
        <taxon>Magnoliopsida</taxon>
        <taxon>Liliopsida</taxon>
        <taxon>Zosteraceae</taxon>
        <taxon>Zostera</taxon>
    </lineage>
</organism>
<accession>A0A0K9P2W5</accession>
<dbReference type="Proteomes" id="UP000036987">
    <property type="component" value="Unassembled WGS sequence"/>
</dbReference>
<keyword evidence="3" id="KW-1185">Reference proteome</keyword>
<dbReference type="GO" id="GO:0008168">
    <property type="term" value="F:methyltransferase activity"/>
    <property type="evidence" value="ECO:0007669"/>
    <property type="project" value="InterPro"/>
</dbReference>
<evidence type="ECO:0000313" key="3">
    <source>
        <dbReference type="Proteomes" id="UP000036987"/>
    </source>
</evidence>
<name>A0A0K9P2W5_ZOSMR</name>
<evidence type="ECO:0000256" key="1">
    <source>
        <dbReference type="ARBA" id="ARBA00023244"/>
    </source>
</evidence>
<keyword evidence="1" id="KW-0627">Porphyrin biosynthesis</keyword>
<dbReference type="SUPFAM" id="SSF53790">
    <property type="entry name" value="Tetrapyrrole methylase"/>
    <property type="match status" value="1"/>
</dbReference>
<dbReference type="InterPro" id="IPR035996">
    <property type="entry name" value="4pyrrol_Methylase_sf"/>
</dbReference>
<dbReference type="InterPro" id="IPR050161">
    <property type="entry name" value="Siro_Cobalamin_biosynth"/>
</dbReference>
<reference evidence="3" key="1">
    <citation type="journal article" date="2016" name="Nature">
        <title>The genome of the seagrass Zostera marina reveals angiosperm adaptation to the sea.</title>
        <authorList>
            <person name="Olsen J.L."/>
            <person name="Rouze P."/>
            <person name="Verhelst B."/>
            <person name="Lin Y.-C."/>
            <person name="Bayer T."/>
            <person name="Collen J."/>
            <person name="Dattolo E."/>
            <person name="De Paoli E."/>
            <person name="Dittami S."/>
            <person name="Maumus F."/>
            <person name="Michel G."/>
            <person name="Kersting A."/>
            <person name="Lauritano C."/>
            <person name="Lohaus R."/>
            <person name="Toepel M."/>
            <person name="Tonon T."/>
            <person name="Vanneste K."/>
            <person name="Amirebrahimi M."/>
            <person name="Brakel J."/>
            <person name="Bostroem C."/>
            <person name="Chovatia M."/>
            <person name="Grimwood J."/>
            <person name="Jenkins J.W."/>
            <person name="Jueterbock A."/>
            <person name="Mraz A."/>
            <person name="Stam W.T."/>
            <person name="Tice H."/>
            <person name="Bornberg-Bauer E."/>
            <person name="Green P.J."/>
            <person name="Pearson G.A."/>
            <person name="Procaccini G."/>
            <person name="Duarte C.M."/>
            <person name="Schmutz J."/>
            <person name="Reusch T.B.H."/>
            <person name="Van de Peer Y."/>
        </authorList>
    </citation>
    <scope>NUCLEOTIDE SEQUENCE [LARGE SCALE GENOMIC DNA]</scope>
    <source>
        <strain evidence="3">cv. Finnish</strain>
    </source>
</reference>
<dbReference type="Gene3D" id="3.30.950.10">
    <property type="entry name" value="Methyltransferase, Cobalt-precorrin-4 Transmethylase, Domain 2"/>
    <property type="match status" value="1"/>
</dbReference>
<evidence type="ECO:0000313" key="2">
    <source>
        <dbReference type="EMBL" id="KMZ62550.1"/>
    </source>
</evidence>